<dbReference type="PANTHER" id="PTHR47723">
    <property type="entry name" value="OS05G0353850 PROTEIN"/>
    <property type="match status" value="1"/>
</dbReference>
<evidence type="ECO:0000313" key="2">
    <source>
        <dbReference type="EMBL" id="MBA0778423.1"/>
    </source>
</evidence>
<dbReference type="Gene3D" id="3.30.420.10">
    <property type="entry name" value="Ribonuclease H-like superfamily/Ribonuclease H"/>
    <property type="match status" value="1"/>
</dbReference>
<comment type="caution">
    <text evidence="2">The sequence shown here is derived from an EMBL/GenBank/DDBJ whole genome shotgun (WGS) entry which is preliminary data.</text>
</comment>
<keyword evidence="3" id="KW-1185">Reference proteome</keyword>
<dbReference type="InterPro" id="IPR053151">
    <property type="entry name" value="RNase_H-like"/>
</dbReference>
<dbReference type="InterPro" id="IPR012337">
    <property type="entry name" value="RNaseH-like_sf"/>
</dbReference>
<organism evidence="2 3">
    <name type="scientific">Gossypium trilobum</name>
    <dbReference type="NCBI Taxonomy" id="34281"/>
    <lineage>
        <taxon>Eukaryota</taxon>
        <taxon>Viridiplantae</taxon>
        <taxon>Streptophyta</taxon>
        <taxon>Embryophyta</taxon>
        <taxon>Tracheophyta</taxon>
        <taxon>Spermatophyta</taxon>
        <taxon>Magnoliopsida</taxon>
        <taxon>eudicotyledons</taxon>
        <taxon>Gunneridae</taxon>
        <taxon>Pentapetalae</taxon>
        <taxon>rosids</taxon>
        <taxon>malvids</taxon>
        <taxon>Malvales</taxon>
        <taxon>Malvaceae</taxon>
        <taxon>Malvoideae</taxon>
        <taxon>Gossypium</taxon>
    </lineage>
</organism>
<accession>A0A7J9EZD9</accession>
<sequence>MLRYQGGNWILGFNWYLGKCLSFEVELWSVLDGLLILLSKGYRQATIQTNNLDVVQTLNDIRFEDSGITLCRRLRRIMRIKRQWQIRHVPREHNSVANRLAKLSLTWKSNLQVFDVAPIEILEILKQDDASGFTRNIGSCSVLMVELLGILDGLQIAWNL</sequence>
<dbReference type="PANTHER" id="PTHR47723:SF19">
    <property type="entry name" value="POLYNUCLEOTIDYL TRANSFERASE, RIBONUCLEASE H-LIKE SUPERFAMILY PROTEIN"/>
    <property type="match status" value="1"/>
</dbReference>
<dbReference type="GO" id="GO:0003676">
    <property type="term" value="F:nucleic acid binding"/>
    <property type="evidence" value="ECO:0007669"/>
    <property type="project" value="InterPro"/>
</dbReference>
<proteinExistence type="predicted"/>
<evidence type="ECO:0000313" key="3">
    <source>
        <dbReference type="Proteomes" id="UP000593568"/>
    </source>
</evidence>
<dbReference type="Pfam" id="PF13456">
    <property type="entry name" value="RVT_3"/>
    <property type="match status" value="1"/>
</dbReference>
<dbReference type="GO" id="GO:0004523">
    <property type="term" value="F:RNA-DNA hybrid ribonuclease activity"/>
    <property type="evidence" value="ECO:0007669"/>
    <property type="project" value="InterPro"/>
</dbReference>
<dbReference type="AlphaFoldDB" id="A0A7J9EZD9"/>
<reference evidence="2 3" key="1">
    <citation type="journal article" date="2019" name="Genome Biol. Evol.">
        <title>Insights into the evolution of the New World diploid cottons (Gossypium, subgenus Houzingenia) based on genome sequencing.</title>
        <authorList>
            <person name="Grover C.E."/>
            <person name="Arick M.A. 2nd"/>
            <person name="Thrash A."/>
            <person name="Conover J.L."/>
            <person name="Sanders W.S."/>
            <person name="Peterson D.G."/>
            <person name="Frelichowski J.E."/>
            <person name="Scheffler J.A."/>
            <person name="Scheffler B.E."/>
            <person name="Wendel J.F."/>
        </authorList>
    </citation>
    <scope>NUCLEOTIDE SEQUENCE [LARGE SCALE GENOMIC DNA]</scope>
    <source>
        <strain evidence="2">8</strain>
        <tissue evidence="2">Leaf</tissue>
    </source>
</reference>
<gene>
    <name evidence="2" type="ORF">Gotri_006290</name>
</gene>
<dbReference type="SUPFAM" id="SSF53098">
    <property type="entry name" value="Ribonuclease H-like"/>
    <property type="match status" value="1"/>
</dbReference>
<protein>
    <recommendedName>
        <fullName evidence="1">RNase H type-1 domain-containing protein</fullName>
    </recommendedName>
</protein>
<dbReference type="EMBL" id="JABEZW010000010">
    <property type="protein sequence ID" value="MBA0778423.1"/>
    <property type="molecule type" value="Genomic_DNA"/>
</dbReference>
<dbReference type="InterPro" id="IPR036397">
    <property type="entry name" value="RNaseH_sf"/>
</dbReference>
<dbReference type="InterPro" id="IPR044730">
    <property type="entry name" value="RNase_H-like_dom_plant"/>
</dbReference>
<dbReference type="InterPro" id="IPR002156">
    <property type="entry name" value="RNaseH_domain"/>
</dbReference>
<dbReference type="Proteomes" id="UP000593568">
    <property type="component" value="Unassembled WGS sequence"/>
</dbReference>
<dbReference type="CDD" id="cd06222">
    <property type="entry name" value="RNase_H_like"/>
    <property type="match status" value="1"/>
</dbReference>
<feature type="domain" description="RNase H type-1" evidence="1">
    <location>
        <begin position="2"/>
        <end position="103"/>
    </location>
</feature>
<evidence type="ECO:0000259" key="1">
    <source>
        <dbReference type="Pfam" id="PF13456"/>
    </source>
</evidence>
<name>A0A7J9EZD9_9ROSI</name>